<evidence type="ECO:0000256" key="10">
    <source>
        <dbReference type="SAM" id="Phobius"/>
    </source>
</evidence>
<dbReference type="InterPro" id="IPR013783">
    <property type="entry name" value="Ig-like_fold"/>
</dbReference>
<evidence type="ECO:0000256" key="8">
    <source>
        <dbReference type="ARBA" id="ARBA00023170"/>
    </source>
</evidence>
<dbReference type="SUPFAM" id="SSF52047">
    <property type="entry name" value="RNI-like"/>
    <property type="match status" value="1"/>
</dbReference>
<evidence type="ECO:0000256" key="6">
    <source>
        <dbReference type="ARBA" id="ARBA00022989"/>
    </source>
</evidence>
<dbReference type="EMBL" id="JAZHOJ010000003">
    <property type="protein sequence ID" value="MFK7002700.1"/>
    <property type="molecule type" value="Genomic_DNA"/>
</dbReference>
<dbReference type="PROSITE" id="PS50234">
    <property type="entry name" value="VWFA"/>
    <property type="match status" value="1"/>
</dbReference>
<comment type="subcellular location">
    <subcellularLocation>
        <location evidence="1">Membrane</location>
        <topology evidence="1">Single-pass membrane protein</topology>
    </subcellularLocation>
</comment>
<feature type="domain" description="VWFA" evidence="11">
    <location>
        <begin position="1113"/>
        <end position="1339"/>
    </location>
</feature>
<comment type="caution">
    <text evidence="13">The sequence shown here is derived from an EMBL/GenBank/DDBJ whole genome shotgun (WGS) entry which is preliminary data.</text>
</comment>
<evidence type="ECO:0000259" key="12">
    <source>
        <dbReference type="PROSITE" id="PS50835"/>
    </source>
</evidence>
<evidence type="ECO:0000256" key="4">
    <source>
        <dbReference type="ARBA" id="ARBA00022729"/>
    </source>
</evidence>
<keyword evidence="9" id="KW-0325">Glycoprotein</keyword>
<dbReference type="PANTHER" id="PTHR27000">
    <property type="entry name" value="LEUCINE-RICH REPEAT RECEPTOR-LIKE PROTEIN KINASE FAMILY PROTEIN-RELATED"/>
    <property type="match status" value="1"/>
</dbReference>
<dbReference type="Gene3D" id="2.60.40.10">
    <property type="entry name" value="Immunoglobulins"/>
    <property type="match status" value="1"/>
</dbReference>
<keyword evidence="14" id="KW-1185">Reference proteome</keyword>
<dbReference type="InterPro" id="IPR036179">
    <property type="entry name" value="Ig-like_dom_sf"/>
</dbReference>
<accession>A0ABW8PDQ0</accession>
<keyword evidence="7 10" id="KW-0472">Membrane</keyword>
<dbReference type="SUPFAM" id="SSF48726">
    <property type="entry name" value="Immunoglobulin"/>
    <property type="match status" value="1"/>
</dbReference>
<dbReference type="Gene3D" id="2.60.120.260">
    <property type="entry name" value="Galactose-binding domain-like"/>
    <property type="match status" value="1"/>
</dbReference>
<evidence type="ECO:0000256" key="1">
    <source>
        <dbReference type="ARBA" id="ARBA00004167"/>
    </source>
</evidence>
<evidence type="ECO:0000313" key="13">
    <source>
        <dbReference type="EMBL" id="MFK7002700.1"/>
    </source>
</evidence>
<dbReference type="Proteomes" id="UP001621713">
    <property type="component" value="Unassembled WGS sequence"/>
</dbReference>
<dbReference type="InterPro" id="IPR002035">
    <property type="entry name" value="VWF_A"/>
</dbReference>
<gene>
    <name evidence="13" type="ORF">V3467_02375</name>
</gene>
<keyword evidence="8" id="KW-0675">Receptor</keyword>
<proteinExistence type="predicted"/>
<organism evidence="13 14">
    <name type="scientific">Flavobacterium covae</name>
    <dbReference type="NCBI Taxonomy" id="2906076"/>
    <lineage>
        <taxon>Bacteria</taxon>
        <taxon>Pseudomonadati</taxon>
        <taxon>Bacteroidota</taxon>
        <taxon>Flavobacteriia</taxon>
        <taxon>Flavobacteriales</taxon>
        <taxon>Flavobacteriaceae</taxon>
        <taxon>Flavobacterium</taxon>
    </lineage>
</organism>
<evidence type="ECO:0000256" key="3">
    <source>
        <dbReference type="ARBA" id="ARBA00022692"/>
    </source>
</evidence>
<dbReference type="PROSITE" id="PS50835">
    <property type="entry name" value="IG_LIKE"/>
    <property type="match status" value="1"/>
</dbReference>
<protein>
    <recommendedName>
        <fullName evidence="15">Ig-like domain-containing protein</fullName>
    </recommendedName>
</protein>
<sequence length="1627" mass="183779">MKLIQNIYLYLFILLNGFGVVAQNYNDAEIGFDLVRNKQNLGKTNNRTSINAQSEIDKEIDAILKEKQLVNDIIKKYGKEKKFLNRQIYTDVSTAERSALRAIFDATNGSSWNRNLKYKWDFNSPVIDSYGNSNWQGVFTANGKVIGLKLGMLDYYTNLDIEGELPDVFNNLENLEFLDLSRCNKLRKDLPNSIYNLKKLRSLSVFHCENLPFTISPNIGNLSSLEEIILEGSNYRGAIPASINALSKLKRIIIRSNFSGELPSFSNLSNLETFILSLNNEDQLYGTLEGKFGELEKIDLIQIRGTAIIGGIPEHFFDSPTLRFLDLSYNSLNGPLPNKLFQGVSLRGIDLANNKIIGSIPENIPLNSPLRSLCLGLNNLSGRLPKSLINCRELTTLTFHNNDLYGEIPDVSKKNLHALLSDNNNLRFIDFKRNFSSFQNSVGNNIYDSNRNEGFSYAPQKRTDFVEIINANIGVNITLTMCKDGRYLPNEDTFQWFKDGMPITDDSVNNRELKLTNIKASDAGVYICRSKNPIITISDVDHKNLVLERNPITLNVTNCKSLAARLYMDDGSECKPSCTYTCGDNPISSRLIVTDLLQSTIDQLNSGTYFWTIKDPNGNIVYTTSDKNLNYTLTTVGINTIELKFTTTTGCVYDYKSTTEVKKCPCNIPDGKIVIGPRPEGKIVVASGITDYKCGNKVIENLRFEPDDKNIDLSKATYQWVFKDVKGQIISTVNTPNAGVTFSMPGSNSIELTVTLDGCSKVINPLEIKVVECCDLPFPGVILNFEPKTNDEFFSQGSFQSLWSITNKEHNPAVNSWVEYVDQYDNLKKFYTGGSENGCQYLEGKMIGRINEVEWCSSINKEQNPTKDLELNKSKEKTQALLKKMNVNCVGKVSHFTFSASAKDVEYSWSMVDPSGVVVDKVTEMKGYYQYTPTKVGSYRLNLKITTAEGCISEFFYPFEAQDCFQSCITANGNSTVVKKLVLNLLNHLRQKTLNGESIPSGYICDELIDLKPYITYSLPRIYGFSMDDKSMKFWFRPLKFIDKEPDFIAADWNTTNKDLSFSDLDLLGYTSSDYLNLDGKLILSDGSKPGKVEIRHINFCPEQLLLEKCKNHVALVLDESGSLDERERAQLKRQLSAYFTQQAEINEKQGGNMYLSVIGMSNTDEGEVTVNTLPNTWRNDYIAPIKIDTNNLKSHFLPWLSNYCKKYNKKDNVTGLSEGSDFWRSGLETALFLAKESYLKLNMVIMITDGSQTTDLDKLQATMLKFNNKSLHKLSGGQEKKPHLFVIGVENGYYVYNKETTLPLLKRKDPNYTTSKPVVVQNDIQEETNSVNENISEVNLLEEDNSVESLNFSENKLKQSIAGTTQEGALTSSLALSLKYLFDLENARIPKNSSIFPSYFKPNENPNFQLDYFPLPDFKFLGEEVNDDFLSKGIVLADLGCPYEGGKTKCSECYSFQPEPSRIVESTKILDSKNYILGAWVREDTNTQVKEFTNVKIQVSFENADRKKIITYAFKPKGEVVEGWQRINEKFNVPVGSEFMIIELVNDSKGTPVFFDDIRIHPTNGSMKSFVYDPGNFKLMSELDENNYATFYEYDNEGGLIRVKKETLKGIKTIQETRSGNYIKVN</sequence>
<evidence type="ECO:0000256" key="9">
    <source>
        <dbReference type="ARBA" id="ARBA00023180"/>
    </source>
</evidence>
<dbReference type="CDD" id="cd00096">
    <property type="entry name" value="Ig"/>
    <property type="match status" value="1"/>
</dbReference>
<evidence type="ECO:0000256" key="5">
    <source>
        <dbReference type="ARBA" id="ARBA00022737"/>
    </source>
</evidence>
<keyword evidence="6 10" id="KW-1133">Transmembrane helix</keyword>
<dbReference type="Gene3D" id="3.80.10.10">
    <property type="entry name" value="Ribonuclease Inhibitor"/>
    <property type="match status" value="2"/>
</dbReference>
<dbReference type="RefSeq" id="WP_103681603.1">
    <property type="nucleotide sequence ID" value="NZ_JALDSR010000025.1"/>
</dbReference>
<keyword evidence="3 10" id="KW-0812">Transmembrane</keyword>
<keyword evidence="4" id="KW-0732">Signal</keyword>
<evidence type="ECO:0000256" key="7">
    <source>
        <dbReference type="ARBA" id="ARBA00023136"/>
    </source>
</evidence>
<evidence type="ECO:0008006" key="15">
    <source>
        <dbReference type="Google" id="ProtNLM"/>
    </source>
</evidence>
<name>A0ABW8PDQ0_9FLAO</name>
<keyword evidence="5" id="KW-0677">Repeat</keyword>
<feature type="transmembrane region" description="Helical" evidence="10">
    <location>
        <begin position="7"/>
        <end position="25"/>
    </location>
</feature>
<evidence type="ECO:0000313" key="14">
    <source>
        <dbReference type="Proteomes" id="UP001621713"/>
    </source>
</evidence>
<dbReference type="InterPro" id="IPR032675">
    <property type="entry name" value="LRR_dom_sf"/>
</dbReference>
<dbReference type="InterPro" id="IPR007110">
    <property type="entry name" value="Ig-like_dom"/>
</dbReference>
<reference evidence="13 14" key="1">
    <citation type="submission" date="2024-02" db="EMBL/GenBank/DDBJ databases">
        <title>Comparative Genomic Analysis of Flavobacterium Species Causing Columnaris Disease of Freshwater Fish in Thailand: Insights into Virulence and Resistance Mechanisms.</title>
        <authorList>
            <person name="Nguyen D."/>
            <person name="Chokmangmeepisarn P."/>
            <person name="Khianchaikhan K."/>
            <person name="Morishita M."/>
            <person name="Bunnoy A."/>
            <person name="Rodkhum C."/>
        </authorList>
    </citation>
    <scope>NUCLEOTIDE SEQUENCE [LARGE SCALE GENOMIC DNA]</scope>
    <source>
        <strain evidence="13 14">PCBSB2203</strain>
    </source>
</reference>
<evidence type="ECO:0000259" key="11">
    <source>
        <dbReference type="PROSITE" id="PS50234"/>
    </source>
</evidence>
<dbReference type="PANTHER" id="PTHR27000:SF642">
    <property type="entry name" value="INACTIVE LEUCINE-RICH REPEAT RECEPTOR KINASE XIAO-RELATED"/>
    <property type="match status" value="1"/>
</dbReference>
<feature type="domain" description="Ig-like" evidence="12">
    <location>
        <begin position="459"/>
        <end position="538"/>
    </location>
</feature>
<evidence type="ECO:0000256" key="2">
    <source>
        <dbReference type="ARBA" id="ARBA00022614"/>
    </source>
</evidence>
<keyword evidence="2" id="KW-0433">Leucine-rich repeat</keyword>